<dbReference type="NCBIfam" id="NF038317">
    <property type="entry name" value="DISARM_DrmD"/>
    <property type="match status" value="1"/>
</dbReference>
<dbReference type="Gene3D" id="3.40.50.10810">
    <property type="entry name" value="Tandem AAA-ATPase domain"/>
    <property type="match status" value="1"/>
</dbReference>
<dbReference type="InterPro" id="IPR000330">
    <property type="entry name" value="SNF2_N"/>
</dbReference>
<dbReference type="SUPFAM" id="SSF52540">
    <property type="entry name" value="P-loop containing nucleoside triphosphate hydrolases"/>
    <property type="match status" value="1"/>
</dbReference>
<keyword evidence="4" id="KW-0067">ATP-binding</keyword>
<keyword evidence="2" id="KW-0378">Hydrolase</keyword>
<dbReference type="CDD" id="cd18793">
    <property type="entry name" value="SF2_C_SNF"/>
    <property type="match status" value="1"/>
</dbReference>
<dbReference type="InterPro" id="IPR038718">
    <property type="entry name" value="SNF2-like_sf"/>
</dbReference>
<sequence length="1060" mass="120280">MTIVQSIGVPVNGQLVSVRNRRYVVTSVAASGMTDGANRENLVSLSCVEDDAAGEELRVIWELEPGASILERASMPNVSGFDEPERLDAFLNAVRWGAVAQGDTRTLQAPFRSGVEIEDYQLDPLARAIQMPRVNLLIADDVGLGKTIESGLVIQEMMLRHRARTVLIVCPSAIQIQWRDQMRDKFGLDFRIVDSELMKELRRTRGLNVNPWTHFPRLITSIDFLKRERPLRLMREALPAPGQPIYPRRFDLLVVDEAHNVAPAGTGRYATDSQRTAAIRLLTPHFEHKLFLSATPHNGYSESFSSLLELLDNQRFARSVRPNPEQLAAVMVRRLKRELPPRWDGTPRYPERLIEPLEVPYTDAERAAHQALSRYAELRTCTVQDDAERFASEFVMKLLKKRLFSSPEAFRLTLEKHLESLRNARRPAGRKQQPVVGILRRQVEALDEDPADDSELDFATDEAVDSAVALFSPLTAEEDQLLVELRSWASDAAMRPDSKAAELISWLKSTLLSNGSWNGERVIIFTEYRATQKWLQGLLAFNGFTGEDRVMTMYGGMHSDDRERVKAAFQTSPEKSPVRILLATDSASEGIDLQNYCSRLVHYEIPWNPNRMEQRNGRIDRHGQRQPQVMIYHFVGKGYRQNARNAAATAPGDLEGDLEFLMRAAQKVENIREDLGKVGPVISAQVTEAMLGRRKHLNTEQAERDSEASRKLLRVRHDLRAQLQQLHEQLSETKRELHLDPDNIQSVVTVGLSLAGQPPLQEATLDGVWPDPTGKRAKCPVFRLPHLTGSWSFATEGLRHPHTQEIRPIVFDHTLASGRDDVVLAHLNHRLVQNCLQRLRAEIWSVAGRHRLHRVTARVIPNRMSDVPVVIAHGRLVVLGGDNKRIHEEIIFAGGELREGRFARIPQVGRLEQLLNEATSQCPTESLQQRLITLWPTHEDGVLRSLEVRMKDRTETLQSRLDERATREIGAMRAVLCELQASIRSQLHEVTPQLELFSTPEKEQFERDRNALERRLDELPEEMELEEKIILARYAEPNPRLFPVSVTYLIPEVLARQGAA</sequence>
<dbReference type="STRING" id="272560.BPSL0763"/>
<accession>Q63WX8</accession>
<dbReference type="InterPro" id="IPR057342">
    <property type="entry name" value="DEXDc_RapA"/>
</dbReference>
<keyword evidence="5" id="KW-0175">Coiled coil</keyword>
<evidence type="ECO:0000256" key="4">
    <source>
        <dbReference type="ARBA" id="ARBA00022840"/>
    </source>
</evidence>
<protein>
    <submittedName>
        <fullName evidence="8">Helicase SNF2 family protein</fullName>
    </submittedName>
</protein>
<dbReference type="EMBL" id="BX571965">
    <property type="protein sequence ID" value="CAH34755.1"/>
    <property type="molecule type" value="Genomic_DNA"/>
</dbReference>
<dbReference type="Gene3D" id="3.40.50.300">
    <property type="entry name" value="P-loop containing nucleotide triphosphate hydrolases"/>
    <property type="match status" value="1"/>
</dbReference>
<dbReference type="SMART" id="SM00487">
    <property type="entry name" value="DEXDc"/>
    <property type="match status" value="1"/>
</dbReference>
<dbReference type="PATRIC" id="fig|272560.51.peg.846"/>
<dbReference type="AlphaFoldDB" id="Q63WX8"/>
<dbReference type="GO" id="GO:0005524">
    <property type="term" value="F:ATP binding"/>
    <property type="evidence" value="ECO:0007669"/>
    <property type="project" value="UniProtKB-KW"/>
</dbReference>
<dbReference type="PROSITE" id="PS51194">
    <property type="entry name" value="HELICASE_CTER"/>
    <property type="match status" value="1"/>
</dbReference>
<feature type="domain" description="Helicase ATP-binding" evidence="6">
    <location>
        <begin position="127"/>
        <end position="314"/>
    </location>
</feature>
<organism evidence="8 9">
    <name type="scientific">Burkholderia pseudomallei (strain K96243)</name>
    <dbReference type="NCBI Taxonomy" id="272560"/>
    <lineage>
        <taxon>Bacteria</taxon>
        <taxon>Pseudomonadati</taxon>
        <taxon>Pseudomonadota</taxon>
        <taxon>Betaproteobacteria</taxon>
        <taxon>Burkholderiales</taxon>
        <taxon>Burkholderiaceae</taxon>
        <taxon>Burkholderia</taxon>
        <taxon>pseudomallei group</taxon>
    </lineage>
</organism>
<feature type="coiled-coil region" evidence="5">
    <location>
        <begin position="1002"/>
        <end position="1029"/>
    </location>
</feature>
<evidence type="ECO:0000259" key="6">
    <source>
        <dbReference type="PROSITE" id="PS51192"/>
    </source>
</evidence>
<dbReference type="InterPro" id="IPR027417">
    <property type="entry name" value="P-loop_NTPase"/>
</dbReference>
<dbReference type="GO" id="GO:0004386">
    <property type="term" value="F:helicase activity"/>
    <property type="evidence" value="ECO:0007669"/>
    <property type="project" value="UniProtKB-KW"/>
</dbReference>
<evidence type="ECO:0000313" key="8">
    <source>
        <dbReference type="EMBL" id="CAH34755.1"/>
    </source>
</evidence>
<dbReference type="GO" id="GO:0016787">
    <property type="term" value="F:hydrolase activity"/>
    <property type="evidence" value="ECO:0007669"/>
    <property type="project" value="UniProtKB-KW"/>
</dbReference>
<dbReference type="eggNOG" id="COG0553">
    <property type="taxonomic scope" value="Bacteria"/>
</dbReference>
<evidence type="ECO:0000259" key="7">
    <source>
        <dbReference type="PROSITE" id="PS51194"/>
    </source>
</evidence>
<feature type="domain" description="Helicase C-terminal" evidence="7">
    <location>
        <begin position="499"/>
        <end position="690"/>
    </location>
</feature>
<evidence type="ECO:0000256" key="1">
    <source>
        <dbReference type="ARBA" id="ARBA00022741"/>
    </source>
</evidence>
<name>Q63WX8_BURPS</name>
<evidence type="ECO:0000256" key="2">
    <source>
        <dbReference type="ARBA" id="ARBA00022801"/>
    </source>
</evidence>
<dbReference type="Proteomes" id="UP000000605">
    <property type="component" value="Chromosome 1"/>
</dbReference>
<proteinExistence type="predicted"/>
<evidence type="ECO:0000256" key="3">
    <source>
        <dbReference type="ARBA" id="ARBA00022806"/>
    </source>
</evidence>
<evidence type="ECO:0000256" key="5">
    <source>
        <dbReference type="SAM" id="Coils"/>
    </source>
</evidence>
<keyword evidence="1" id="KW-0547">Nucleotide-binding</keyword>
<dbReference type="InterPro" id="IPR001650">
    <property type="entry name" value="Helicase_C-like"/>
</dbReference>
<dbReference type="Pfam" id="PF00176">
    <property type="entry name" value="SNF2-rel_dom"/>
    <property type="match status" value="1"/>
</dbReference>
<keyword evidence="9" id="KW-1185">Reference proteome</keyword>
<dbReference type="InterPro" id="IPR049730">
    <property type="entry name" value="SNF2/RAD54-like_C"/>
</dbReference>
<dbReference type="PROSITE" id="PS51192">
    <property type="entry name" value="HELICASE_ATP_BIND_1"/>
    <property type="match status" value="1"/>
</dbReference>
<dbReference type="PANTHER" id="PTHR10799">
    <property type="entry name" value="SNF2/RAD54 HELICASE FAMILY"/>
    <property type="match status" value="1"/>
</dbReference>
<gene>
    <name evidence="8" type="ordered locus">BPSL0763</name>
</gene>
<reference evidence="8 9" key="1">
    <citation type="journal article" date="2004" name="Proc. Natl. Acad. Sci. U.S.A.">
        <title>Genomic plasticity of the causative agent of melioidosis, Burkholderia pseudomallei.</title>
        <authorList>
            <person name="Holden M.T.G."/>
            <person name="Titball R.W."/>
            <person name="Peacock S.J."/>
            <person name="Cerdeno-Tarraga A.M."/>
            <person name="Atkins T."/>
            <person name="Crossman L.C."/>
            <person name="Pitt T."/>
            <person name="Churcher C."/>
            <person name="Mungall K."/>
            <person name="Bentley S.D."/>
            <person name="Sebaihia M."/>
            <person name="Thomson N.R."/>
            <person name="Bason N."/>
            <person name="Beacham I.R."/>
            <person name="Brooks K."/>
            <person name="Brown K.A."/>
            <person name="Brown N.F."/>
            <person name="Challis G.L."/>
            <person name="Cherevach I."/>
            <person name="Chillingworth T."/>
            <person name="Cronin A."/>
            <person name="Crosset B."/>
            <person name="Davis P."/>
            <person name="DeShazer D."/>
            <person name="Feltwell T."/>
            <person name="Fraser A."/>
            <person name="Hance Z."/>
            <person name="Hauser H."/>
            <person name="Holroyd S."/>
            <person name="Jagels K."/>
            <person name="Keith K.E."/>
            <person name="Maddison M."/>
            <person name="Moule S."/>
            <person name="Price C."/>
            <person name="Quail M.A."/>
            <person name="Rabbinowitsch E."/>
            <person name="Rutherford K."/>
            <person name="Sanders M."/>
            <person name="Simmonds M."/>
            <person name="Songsivilai S."/>
            <person name="Stevens K."/>
            <person name="Tumapa S."/>
            <person name="Vesaratchavest M."/>
            <person name="Whitehead S."/>
            <person name="Yeats C."/>
            <person name="Barrell B.G."/>
            <person name="Oyston P.C.F."/>
            <person name="Parkhill J."/>
        </authorList>
    </citation>
    <scope>NUCLEOTIDE SEQUENCE [LARGE SCALE GENOMIC DNA]</scope>
    <source>
        <strain evidence="8 9">K96243</strain>
    </source>
</reference>
<dbReference type="SMART" id="SM00490">
    <property type="entry name" value="HELICc"/>
    <property type="match status" value="1"/>
</dbReference>
<evidence type="ECO:0000313" key="9">
    <source>
        <dbReference type="Proteomes" id="UP000000605"/>
    </source>
</evidence>
<dbReference type="CDD" id="cd18011">
    <property type="entry name" value="DEXDc_RapA"/>
    <property type="match status" value="1"/>
</dbReference>
<feature type="coiled-coil region" evidence="5">
    <location>
        <begin position="709"/>
        <end position="740"/>
    </location>
</feature>
<dbReference type="Pfam" id="PF00271">
    <property type="entry name" value="Helicase_C"/>
    <property type="match status" value="1"/>
</dbReference>
<keyword evidence="3 8" id="KW-0347">Helicase</keyword>
<dbReference type="RefSeq" id="WP_011204890.1">
    <property type="nucleotide sequence ID" value="NC_006350.1"/>
</dbReference>
<dbReference type="InterPro" id="IPR014001">
    <property type="entry name" value="Helicase_ATP-bd"/>
</dbReference>
<dbReference type="KEGG" id="bps:BPSL0763"/>